<evidence type="ECO:0000313" key="4">
    <source>
        <dbReference type="Proteomes" id="UP001159405"/>
    </source>
</evidence>
<dbReference type="PRINTS" id="PR00364">
    <property type="entry name" value="DISEASERSIST"/>
</dbReference>
<reference evidence="3 4" key="1">
    <citation type="submission" date="2022-05" db="EMBL/GenBank/DDBJ databases">
        <authorList>
            <consortium name="Genoscope - CEA"/>
            <person name="William W."/>
        </authorList>
    </citation>
    <scope>NUCLEOTIDE SEQUENCE [LARGE SCALE GENOMIC DNA]</scope>
</reference>
<dbReference type="InterPro" id="IPR027417">
    <property type="entry name" value="P-loop_NTPase"/>
</dbReference>
<protein>
    <recommendedName>
        <fullName evidence="5">NB-ARC domain-containing protein</fullName>
    </recommendedName>
</protein>
<feature type="domain" description="DUF7779" evidence="2">
    <location>
        <begin position="560"/>
        <end position="644"/>
    </location>
</feature>
<name>A0ABN8MNS2_9CNID</name>
<evidence type="ECO:0000259" key="2">
    <source>
        <dbReference type="Pfam" id="PF25000"/>
    </source>
</evidence>
<dbReference type="Pfam" id="PF00931">
    <property type="entry name" value="NB-ARC"/>
    <property type="match status" value="1"/>
</dbReference>
<feature type="non-terminal residue" evidence="3">
    <location>
        <position position="759"/>
    </location>
</feature>
<dbReference type="PANTHER" id="PTHR47691:SF3">
    <property type="entry name" value="HTH-TYPE TRANSCRIPTIONAL REGULATOR RV0890C-RELATED"/>
    <property type="match status" value="1"/>
</dbReference>
<dbReference type="InterPro" id="IPR056681">
    <property type="entry name" value="DUF7779"/>
</dbReference>
<comment type="caution">
    <text evidence="3">The sequence shown here is derived from an EMBL/GenBank/DDBJ whole genome shotgun (WGS) entry which is preliminary data.</text>
</comment>
<organism evidence="3 4">
    <name type="scientific">Porites lobata</name>
    <dbReference type="NCBI Taxonomy" id="104759"/>
    <lineage>
        <taxon>Eukaryota</taxon>
        <taxon>Metazoa</taxon>
        <taxon>Cnidaria</taxon>
        <taxon>Anthozoa</taxon>
        <taxon>Hexacorallia</taxon>
        <taxon>Scleractinia</taxon>
        <taxon>Fungiina</taxon>
        <taxon>Poritidae</taxon>
        <taxon>Porites</taxon>
    </lineage>
</organism>
<dbReference type="PANTHER" id="PTHR47691">
    <property type="entry name" value="REGULATOR-RELATED"/>
    <property type="match status" value="1"/>
</dbReference>
<proteinExistence type="predicted"/>
<dbReference type="EMBL" id="CALNXK010000001">
    <property type="protein sequence ID" value="CAH3032599.1"/>
    <property type="molecule type" value="Genomic_DNA"/>
</dbReference>
<accession>A0ABN8MNS2</accession>
<feature type="domain" description="NB-ARC" evidence="1">
    <location>
        <begin position="313"/>
        <end position="467"/>
    </location>
</feature>
<dbReference type="Gene3D" id="3.40.50.300">
    <property type="entry name" value="P-loop containing nucleotide triphosphate hydrolases"/>
    <property type="match status" value="1"/>
</dbReference>
<dbReference type="Pfam" id="PF25000">
    <property type="entry name" value="DUF7779"/>
    <property type="match status" value="1"/>
</dbReference>
<dbReference type="SUPFAM" id="SSF52540">
    <property type="entry name" value="P-loop containing nucleoside triphosphate hydrolases"/>
    <property type="match status" value="1"/>
</dbReference>
<evidence type="ECO:0008006" key="5">
    <source>
        <dbReference type="Google" id="ProtNLM"/>
    </source>
</evidence>
<keyword evidence="4" id="KW-1185">Reference proteome</keyword>
<dbReference type="InterPro" id="IPR002182">
    <property type="entry name" value="NB-ARC"/>
</dbReference>
<evidence type="ECO:0000313" key="3">
    <source>
        <dbReference type="EMBL" id="CAH3032599.1"/>
    </source>
</evidence>
<dbReference type="Proteomes" id="UP001159405">
    <property type="component" value="Unassembled WGS sequence"/>
</dbReference>
<gene>
    <name evidence="3" type="ORF">PLOB_00000071</name>
</gene>
<evidence type="ECO:0000259" key="1">
    <source>
        <dbReference type="Pfam" id="PF00931"/>
    </source>
</evidence>
<sequence>MASSSETDIPHRRWLVVGTVLNRVLMPYLRMKIQQEMIPFYQTLVANFGIDKQTYRSHQKTFPTSAIRLNYESINGNDMFRDPRCYDYRVQDEVSLAKLFMRSHMAHFKAFDSSFDASAALAVLCSAPPFTSAKLSAERVRSEVRNEWAHCDYASWTDVKYDRCFDLMKTLVEDLGLAPADEEKLLGKLQLWREHGLEFCVGKPLYDSYLHVIRDEVQALSGSLPDLLKCHFDKIQAMFCQVIRGGHEKTLTSQDLGPRASGSFSENVDNSGVATNCKSKVFDAPDRNKWFTGRQVEIESLEGCLALKNSDHHFRSAAICGLGGCGKTTLAAQFAWEHKPEYEGGIFWISMEDEKKFDSCVYYLALCLGLITMADSSDYTLQQILSFISNQKKRWLMVLDNVDQPRLSDNMRIVLFGRWKRESNGHMIITTRREKKEICQWMDLEPHFCVEVFSFSTQEAKKFLLTRAGHGGNNAARQENELDELVDELGCLPLALEQAGAHIRSLQCPLSKYLEQYKRERLQLLSEHQANPSWEYESQSRLSVHTTWLLNFEYVKTSKYGKIATRFVHAAAFFDPDEIYEGLINAELLSRDVLDGKEGELPLTNSLIVEVLTKFSLFQRKSVGFIRIHRLVQEFIRGTMKSEEITKAVLTSFQLIKNAASLDSESATDKSVFSTIRHWLSLKRHIAHHLSHFGHKLDVLLSNKLERLIEEGAGEIVLAITHTVEKSKQTFENYRTLSALVDGDYGKYLAVPKRSIKPK</sequence>